<dbReference type="Proteomes" id="UP001200544">
    <property type="component" value="Unassembled WGS sequence"/>
</dbReference>
<sequence>MKSIKFFFACVLALTFVACSNAESDSFEDNSSNFESMISLYGIQSATVDSKVGDVPSVTAEEMASVLEALRQNGNTIRNCESETLEGYYEGGDRKEVKMIAEYQARTRSGAFVEQFALCVSINFNIDNNGGVFYIGTTYSSSTDLFNWQGYGASLSTTAEGNSVFSSTSYLYFRVSDQGNCLVKVPVSFKGSYNFKDNKGTYSFTLSKAAN</sequence>
<evidence type="ECO:0000313" key="9">
    <source>
        <dbReference type="EMBL" id="MCE9236965.1"/>
    </source>
</evidence>
<dbReference type="KEGG" id="btho:Btheta7330_03871"/>
<feature type="chain" id="PRO_5002966530" evidence="1">
    <location>
        <begin position="23"/>
        <end position="211"/>
    </location>
</feature>
<dbReference type="EMBL" id="JAQNVG010000011">
    <property type="protein sequence ID" value="MDC2235805.1"/>
    <property type="molecule type" value="Genomic_DNA"/>
</dbReference>
<accession>A0A0P0FHR8</accession>
<dbReference type="Proteomes" id="UP000436825">
    <property type="component" value="Unassembled WGS sequence"/>
</dbReference>
<dbReference type="EMBL" id="WCRW01000003">
    <property type="protein sequence ID" value="KAB4457735.1"/>
    <property type="molecule type" value="Genomic_DNA"/>
</dbReference>
<dbReference type="EMBL" id="WCSY01000004">
    <property type="protein sequence ID" value="KAB4314745.1"/>
    <property type="molecule type" value="Genomic_DNA"/>
</dbReference>
<evidence type="ECO:0000313" key="7">
    <source>
        <dbReference type="EMBL" id="KAB4468984.1"/>
    </source>
</evidence>
<evidence type="ECO:0000313" key="14">
    <source>
        <dbReference type="Proteomes" id="UP000095576"/>
    </source>
</evidence>
<evidence type="ECO:0000313" key="5">
    <source>
        <dbReference type="EMBL" id="KAB4452802.1"/>
    </source>
</evidence>
<dbReference type="EMBL" id="CP083681">
    <property type="protein sequence ID" value="UYU70540.1"/>
    <property type="molecule type" value="Genomic_DNA"/>
</dbReference>
<evidence type="ECO:0000313" key="22">
    <source>
        <dbReference type="Proteomes" id="UP001217776"/>
    </source>
</evidence>
<evidence type="ECO:0000313" key="6">
    <source>
        <dbReference type="EMBL" id="KAB4457735.1"/>
    </source>
</evidence>
<dbReference type="Proteomes" id="UP000488521">
    <property type="component" value="Unassembled WGS sequence"/>
</dbReference>
<dbReference type="EMBL" id="WCSB01000007">
    <property type="protein sequence ID" value="KAB4452802.1"/>
    <property type="molecule type" value="Genomic_DNA"/>
</dbReference>
<reference evidence="10" key="7">
    <citation type="submission" date="2022-10" db="EMBL/GenBank/DDBJ databases">
        <title>Human gut microbiome strain richness.</title>
        <authorList>
            <person name="Chen-Liaw A."/>
        </authorList>
    </citation>
    <scope>NUCLEOTIDE SEQUENCE</scope>
    <source>
        <strain evidence="10">1001283st1_A3_1001283B150304_161114</strain>
    </source>
</reference>
<organism evidence="10 22">
    <name type="scientific">Bacteroides thetaiotaomicron</name>
    <dbReference type="NCBI Taxonomy" id="818"/>
    <lineage>
        <taxon>Bacteria</taxon>
        <taxon>Pseudomonadati</taxon>
        <taxon>Bacteroidota</taxon>
        <taxon>Bacteroidia</taxon>
        <taxon>Bacteroidales</taxon>
        <taxon>Bacteroidaceae</taxon>
        <taxon>Bacteroides</taxon>
    </lineage>
</organism>
<reference evidence="2 21" key="4">
    <citation type="submission" date="2020-02" db="EMBL/GenBank/DDBJ databases">
        <title>Whole-genome sequencing and comparative analysis of the genomes of Bacteroides thetaiotaomicron and Escherichia coli isolated from a healthy resident in Vietnam.</title>
        <authorList>
            <person name="Mohsin M."/>
            <person name="Tanaka K."/>
            <person name="Kawahara R."/>
            <person name="Kondo S."/>
            <person name="Noguchi H."/>
            <person name="Motooka D."/>
            <person name="Nakamura S."/>
            <person name="Khong D.T."/>
            <person name="Nguyen T.N."/>
            <person name="Tran H.T."/>
            <person name="Yamamoto Y."/>
        </authorList>
    </citation>
    <scope>NUCLEOTIDE SEQUENCE [LARGE SCALE GENOMIC DNA]</scope>
    <source>
        <strain evidence="2 21">F9-2</strain>
    </source>
</reference>
<dbReference type="Proteomes" id="UP000440614">
    <property type="component" value="Unassembled WGS sequence"/>
</dbReference>
<reference evidence="11 15" key="2">
    <citation type="submission" date="2018-08" db="EMBL/GenBank/DDBJ databases">
        <title>A genome reference for cultivated species of the human gut microbiota.</title>
        <authorList>
            <person name="Zou Y."/>
            <person name="Xue W."/>
            <person name="Luo G."/>
        </authorList>
    </citation>
    <scope>NUCLEOTIDE SEQUENCE [LARGE SCALE GENOMIC DNA]</scope>
    <source>
        <strain evidence="11 15">AM30-26</strain>
    </source>
</reference>
<evidence type="ECO:0000313" key="4">
    <source>
        <dbReference type="EMBL" id="KAB4314745.1"/>
    </source>
</evidence>
<name>A0A0P0FHR8_BACT4</name>
<feature type="signal peptide" evidence="1">
    <location>
        <begin position="1"/>
        <end position="22"/>
    </location>
</feature>
<evidence type="ECO:0000313" key="20">
    <source>
        <dbReference type="Proteomes" id="UP000488521"/>
    </source>
</evidence>
<dbReference type="EMBL" id="JAHYQA010000003">
    <property type="protein sequence ID" value="MCE9236965.1"/>
    <property type="molecule type" value="Genomic_DNA"/>
</dbReference>
<evidence type="ECO:0000313" key="18">
    <source>
        <dbReference type="Proteomes" id="UP000440614"/>
    </source>
</evidence>
<evidence type="ECO:0000313" key="19">
    <source>
        <dbReference type="Proteomes" id="UP000460317"/>
    </source>
</evidence>
<dbReference type="Proteomes" id="UP001217776">
    <property type="component" value="Unassembled WGS sequence"/>
</dbReference>
<dbReference type="PROSITE" id="PS51257">
    <property type="entry name" value="PROKAR_LIPOPROTEIN"/>
    <property type="match status" value="1"/>
</dbReference>
<dbReference type="PATRIC" id="fig|818.23.peg.3984"/>
<dbReference type="EMBL" id="CP083685">
    <property type="protein sequence ID" value="UYU89570.1"/>
    <property type="molecule type" value="Genomic_DNA"/>
</dbReference>
<evidence type="ECO:0000313" key="2">
    <source>
        <dbReference type="EMBL" id="BCA48781.1"/>
    </source>
</evidence>
<dbReference type="Proteomes" id="UP000460317">
    <property type="component" value="Unassembled WGS sequence"/>
</dbReference>
<accession>C6ILC3</accession>
<evidence type="ECO:0000313" key="15">
    <source>
        <dbReference type="Proteomes" id="UP000284785"/>
    </source>
</evidence>
<evidence type="ECO:0000313" key="13">
    <source>
        <dbReference type="EMBL" id="UYU89570.1"/>
    </source>
</evidence>
<reference evidence="9" key="6">
    <citation type="submission" date="2021-07" db="EMBL/GenBank/DDBJ databases">
        <title>Comparative genomics of Bacteroides fragilis group isolates reveals species-dependent resistance mechanisms and validates clinical tools for resistance prediction.</title>
        <authorList>
            <person name="Wallace M.J."/>
            <person name="Jean S."/>
            <person name="Wallace M.A."/>
            <person name="Carey-Ann B.D."/>
            <person name="Dantas G."/>
        </authorList>
    </citation>
    <scope>NUCLEOTIDE SEQUENCE</scope>
    <source>
        <strain evidence="9">BJH_160</strain>
    </source>
</reference>
<reference evidence="16 17" key="3">
    <citation type="journal article" date="2019" name="Nat. Med.">
        <title>A library of human gut bacterial isolates paired with longitudinal multiomics data enables mechanistic microbiome research.</title>
        <authorList>
            <person name="Poyet M."/>
            <person name="Groussin M."/>
            <person name="Gibbons S.M."/>
            <person name="Avila-Pacheco J."/>
            <person name="Jiang X."/>
            <person name="Kearney S.M."/>
            <person name="Perrotta A.R."/>
            <person name="Berdy B."/>
            <person name="Zhao S."/>
            <person name="Lieberman T.D."/>
            <person name="Swanson P.K."/>
            <person name="Smith M."/>
            <person name="Roesemann S."/>
            <person name="Alexander J.E."/>
            <person name="Rich S.A."/>
            <person name="Livny J."/>
            <person name="Vlamakis H."/>
            <person name="Clish C."/>
            <person name="Bullock K."/>
            <person name="Deik A."/>
            <person name="Scott J."/>
            <person name="Pierce K.A."/>
            <person name="Xavier R.J."/>
            <person name="Alm E.J."/>
        </authorList>
    </citation>
    <scope>NUCLEOTIDE SEQUENCE [LARGE SCALE GENOMIC DNA]</scope>
    <source>
        <strain evidence="7 20">BIOML-A156</strain>
        <strain evidence="6 16">BIOML-A160</strain>
        <strain evidence="8 17">BIOML-A162</strain>
        <strain evidence="5 19">BIOML-A165</strain>
        <strain evidence="4 18">BIOML-A188</strain>
    </source>
</reference>
<dbReference type="InterPro" id="IPR032214">
    <property type="entry name" value="DUF5033"/>
</dbReference>
<dbReference type="EMBL" id="CZAP01000015">
    <property type="protein sequence ID" value="CUP90024.1"/>
    <property type="molecule type" value="Genomic_DNA"/>
</dbReference>
<dbReference type="AlphaFoldDB" id="A0A0P0FHR8"/>
<dbReference type="Proteomes" id="UP000095576">
    <property type="component" value="Unassembled WGS sequence"/>
</dbReference>
<evidence type="ECO:0000313" key="3">
    <source>
        <dbReference type="EMBL" id="CUP90024.1"/>
    </source>
</evidence>
<dbReference type="EMBL" id="QSJP01000017">
    <property type="protein sequence ID" value="RHD85358.1"/>
    <property type="molecule type" value="Genomic_DNA"/>
</dbReference>
<dbReference type="Proteomes" id="UP000500882">
    <property type="component" value="Chromosome"/>
</dbReference>
<dbReference type="Proteomes" id="UP000436858">
    <property type="component" value="Unassembled WGS sequence"/>
</dbReference>
<evidence type="ECO:0000313" key="10">
    <source>
        <dbReference type="EMBL" id="MDC2235805.1"/>
    </source>
</evidence>
<dbReference type="RefSeq" id="WP_008759912.1">
    <property type="nucleotide sequence ID" value="NZ_AP022660.1"/>
</dbReference>
<evidence type="ECO:0000313" key="21">
    <source>
        <dbReference type="Proteomes" id="UP000500882"/>
    </source>
</evidence>
<reference evidence="12" key="5">
    <citation type="submission" date="2021-06" db="EMBL/GenBank/DDBJ databases">
        <title>Interrogation of the integrated mobile genetic elements in gut-associated Bacteroides with a consensus prediction approach.</title>
        <authorList>
            <person name="Campbell D.E."/>
            <person name="Leigh J.R."/>
            <person name="Kim T."/>
            <person name="England W."/>
            <person name="Whitaker R.J."/>
            <person name="Degnan P.H."/>
        </authorList>
    </citation>
    <scope>NUCLEOTIDE SEQUENCE</scope>
    <source>
        <strain evidence="13">VPI-3443</strain>
        <strain evidence="12">VPI-BTDOT2</strain>
    </source>
</reference>
<dbReference type="Pfam" id="PF16436">
    <property type="entry name" value="DUF5033"/>
    <property type="match status" value="1"/>
</dbReference>
<protein>
    <submittedName>
        <fullName evidence="10">DUF5033 domain-containing protein</fullName>
    </submittedName>
</protein>
<evidence type="ECO:0000313" key="8">
    <source>
        <dbReference type="EMBL" id="KAB4477128.1"/>
    </source>
</evidence>
<dbReference type="EMBL" id="WCRS01000027">
    <property type="protein sequence ID" value="KAB4468984.1"/>
    <property type="molecule type" value="Genomic_DNA"/>
</dbReference>
<dbReference type="EMBL" id="AP022660">
    <property type="protein sequence ID" value="BCA48781.1"/>
    <property type="molecule type" value="Genomic_DNA"/>
</dbReference>
<proteinExistence type="predicted"/>
<dbReference type="Proteomes" id="UP000284785">
    <property type="component" value="Unassembled WGS sequence"/>
</dbReference>
<evidence type="ECO:0000313" key="11">
    <source>
        <dbReference type="EMBL" id="RHD85358.1"/>
    </source>
</evidence>
<evidence type="ECO:0000313" key="17">
    <source>
        <dbReference type="Proteomes" id="UP000436858"/>
    </source>
</evidence>
<dbReference type="Proteomes" id="UP001162960">
    <property type="component" value="Chromosome"/>
</dbReference>
<gene>
    <name evidence="2" type="ORF">BatF92_07230</name>
    <name evidence="11" type="ORF">DW780_17525</name>
    <name evidence="3" type="ORF">ERS852511_03589</name>
    <name evidence="7" type="ORF">GAN59_22775</name>
    <name evidence="6" type="ORF">GAN75_05955</name>
    <name evidence="8" type="ORF">GAN91_20385</name>
    <name evidence="5" type="ORF">GAN93_09240</name>
    <name evidence="4" type="ORF">GAO51_05125</name>
    <name evidence="9" type="ORF">K0H07_07300</name>
    <name evidence="12" type="ORF">KQP59_20025</name>
    <name evidence="13" type="ORF">KQP74_16645</name>
    <name evidence="10" type="ORF">PO127_08605</name>
</gene>
<evidence type="ECO:0000313" key="12">
    <source>
        <dbReference type="EMBL" id="UYU70540.1"/>
    </source>
</evidence>
<reference evidence="3 14" key="1">
    <citation type="submission" date="2015-09" db="EMBL/GenBank/DDBJ databases">
        <authorList>
            <consortium name="Pathogen Informatics"/>
        </authorList>
    </citation>
    <scope>NUCLEOTIDE SEQUENCE [LARGE SCALE GENOMIC DNA]</scope>
    <source>
        <strain evidence="3 14">2789STDY5834899</strain>
    </source>
</reference>
<dbReference type="Proteomes" id="UP001156216">
    <property type="component" value="Chromosome"/>
</dbReference>
<evidence type="ECO:0000256" key="1">
    <source>
        <dbReference type="SAM" id="SignalP"/>
    </source>
</evidence>
<evidence type="ECO:0000313" key="16">
    <source>
        <dbReference type="Proteomes" id="UP000436825"/>
    </source>
</evidence>
<keyword evidence="1" id="KW-0732">Signal</keyword>
<dbReference type="EMBL" id="WCRY01000023">
    <property type="protein sequence ID" value="KAB4477128.1"/>
    <property type="molecule type" value="Genomic_DNA"/>
</dbReference>